<dbReference type="Pfam" id="PF00646">
    <property type="entry name" value="F-box"/>
    <property type="match status" value="1"/>
</dbReference>
<dbReference type="CDD" id="cd09917">
    <property type="entry name" value="F-box_SF"/>
    <property type="match status" value="1"/>
</dbReference>
<dbReference type="Proteomes" id="UP000184267">
    <property type="component" value="Unassembled WGS sequence"/>
</dbReference>
<feature type="domain" description="F-box" evidence="2">
    <location>
        <begin position="43"/>
        <end position="92"/>
    </location>
</feature>
<evidence type="ECO:0000259" key="2">
    <source>
        <dbReference type="PROSITE" id="PS50181"/>
    </source>
</evidence>
<comment type="caution">
    <text evidence="3">The sequence shown here is derived from an EMBL/GenBank/DDBJ whole genome shotgun (WGS) entry which is preliminary data.</text>
</comment>
<dbReference type="OMA" id="MATHEEM"/>
<feature type="region of interest" description="Disordered" evidence="1">
    <location>
        <begin position="1"/>
        <end position="43"/>
    </location>
</feature>
<protein>
    <recommendedName>
        <fullName evidence="2">F-box domain-containing protein</fullName>
    </recommendedName>
</protein>
<sequence length="624" mass="70935">MPPRKKARKDRALASDVDSEAAAGASPADRPPRRNLRGRRGGLKDMPNMPLDILIEVFTCMHPRDLLNLARTSKIFRAFLTSRNSALLWKAARKQVEGLPDCPPFLSEPQYANLLFFPYCHSCLKPNVKTIIWEVYARYCPGCRDKLFQTRAYDAMAFNKLVRVETRVQHFAVNTALVPRSKDSYHDTPAVYLPHFKEAIAKWKALTNDAEKVQFAQGHVAARKQRILPIEALKAWKAAESNNRTEELENIRKARFESIVARLRQEGWADELDQMTTHSLNQLKDHKAVRKPQKLSDTIWQSIRQDVITHMEGVRAARLDKERFKEFSKRLVYLSHVAAAYEASLGRRTPMTESQACSLDLAKLPPFQQLVDAPSSPEIMQADFERLQDMIPIVKAAWLADREQEFSKKALEVLPRGEDSSPPNLSLAILTFKCDSCHREDLKWPNVLAHECARDVVYRQDSWGQAIVELCVWQGKRPPWTATDDMFSANVDIEGARSVVTACGFDPDVATHEDMDKCEVRLVCMACPPNTEVISKETFDWRGAIAHGRPSEGTFGSARRCRGVPGESTWKLLDAALTARVREVECNDPTHLYVPPMFYDKKKCCAHCEFHCHDSRAIAVHCRE</sequence>
<evidence type="ECO:0000313" key="4">
    <source>
        <dbReference type="Proteomes" id="UP000184267"/>
    </source>
</evidence>
<dbReference type="InterPro" id="IPR036047">
    <property type="entry name" value="F-box-like_dom_sf"/>
</dbReference>
<dbReference type="InterPro" id="IPR001810">
    <property type="entry name" value="F-box_dom"/>
</dbReference>
<dbReference type="PROSITE" id="PS50181">
    <property type="entry name" value="FBOX"/>
    <property type="match status" value="1"/>
</dbReference>
<gene>
    <name evidence="3" type="ORF">TRAPUB_7877</name>
</gene>
<proteinExistence type="predicted"/>
<dbReference type="SMART" id="SM00256">
    <property type="entry name" value="FBOX"/>
    <property type="match status" value="1"/>
</dbReference>
<evidence type="ECO:0000313" key="3">
    <source>
        <dbReference type="EMBL" id="OJT01675.1"/>
    </source>
</evidence>
<dbReference type="OrthoDB" id="2322499at2759"/>
<keyword evidence="4" id="KW-1185">Reference proteome</keyword>
<organism evidence="3 4">
    <name type="scientific">Trametes pubescens</name>
    <name type="common">White-rot fungus</name>
    <dbReference type="NCBI Taxonomy" id="154538"/>
    <lineage>
        <taxon>Eukaryota</taxon>
        <taxon>Fungi</taxon>
        <taxon>Dikarya</taxon>
        <taxon>Basidiomycota</taxon>
        <taxon>Agaricomycotina</taxon>
        <taxon>Agaricomycetes</taxon>
        <taxon>Polyporales</taxon>
        <taxon>Polyporaceae</taxon>
        <taxon>Trametes</taxon>
    </lineage>
</organism>
<accession>A0A1M2V267</accession>
<evidence type="ECO:0000256" key="1">
    <source>
        <dbReference type="SAM" id="MobiDB-lite"/>
    </source>
</evidence>
<dbReference type="EMBL" id="MNAD01001726">
    <property type="protein sequence ID" value="OJT01675.1"/>
    <property type="molecule type" value="Genomic_DNA"/>
</dbReference>
<reference evidence="3 4" key="1">
    <citation type="submission" date="2016-10" db="EMBL/GenBank/DDBJ databases">
        <title>Genome sequence of the basidiomycete white-rot fungus Trametes pubescens.</title>
        <authorList>
            <person name="Makela M.R."/>
            <person name="Granchi Z."/>
            <person name="Peng M."/>
            <person name="De Vries R.P."/>
            <person name="Grigoriev I."/>
            <person name="Riley R."/>
            <person name="Hilden K."/>
        </authorList>
    </citation>
    <scope>NUCLEOTIDE SEQUENCE [LARGE SCALE GENOMIC DNA]</scope>
    <source>
        <strain evidence="3 4">FBCC735</strain>
    </source>
</reference>
<dbReference type="AlphaFoldDB" id="A0A1M2V267"/>
<name>A0A1M2V267_TRAPU</name>
<dbReference type="SUPFAM" id="SSF81383">
    <property type="entry name" value="F-box domain"/>
    <property type="match status" value="1"/>
</dbReference>